<dbReference type="Gene3D" id="3.40.50.300">
    <property type="entry name" value="P-loop containing nucleotide triphosphate hydrolases"/>
    <property type="match status" value="1"/>
</dbReference>
<evidence type="ECO:0000313" key="3">
    <source>
        <dbReference type="EMBL" id="SDW10430.1"/>
    </source>
</evidence>
<proteinExistence type="predicted"/>
<organism evidence="2 5">
    <name type="scientific">Allgaiera indica</name>
    <dbReference type="NCBI Taxonomy" id="765699"/>
    <lineage>
        <taxon>Bacteria</taxon>
        <taxon>Pseudomonadati</taxon>
        <taxon>Pseudomonadota</taxon>
        <taxon>Alphaproteobacteria</taxon>
        <taxon>Rhodobacterales</taxon>
        <taxon>Paracoccaceae</taxon>
        <taxon>Allgaiera</taxon>
    </lineage>
</organism>
<dbReference type="InterPro" id="IPR027417">
    <property type="entry name" value="P-loop_NTPase"/>
</dbReference>
<reference evidence="2" key="3">
    <citation type="submission" date="2023-06" db="EMBL/GenBank/DDBJ databases">
        <authorList>
            <person name="Sun Q."/>
            <person name="Zhou Y."/>
        </authorList>
    </citation>
    <scope>NUCLEOTIDE SEQUENCE</scope>
    <source>
        <strain evidence="2">CGMCC 1.10859</strain>
    </source>
</reference>
<dbReference type="Proteomes" id="UP000199541">
    <property type="component" value="Unassembled WGS sequence"/>
</dbReference>
<reference evidence="2" key="1">
    <citation type="journal article" date="2014" name="Int. J. Syst. Evol. Microbiol.">
        <title>Complete genome sequence of Corynebacterium casei LMG S-19264T (=DSM 44701T), isolated from a smear-ripened cheese.</title>
        <authorList>
            <consortium name="US DOE Joint Genome Institute (JGI-PGF)"/>
            <person name="Walter F."/>
            <person name="Albersmeier A."/>
            <person name="Kalinowski J."/>
            <person name="Ruckert C."/>
        </authorList>
    </citation>
    <scope>NUCLEOTIDE SEQUENCE</scope>
    <source>
        <strain evidence="2">CGMCC 1.10859</strain>
    </source>
</reference>
<reference evidence="3 4" key="2">
    <citation type="submission" date="2016-10" db="EMBL/GenBank/DDBJ databases">
        <authorList>
            <person name="Varghese N."/>
            <person name="Submissions S."/>
        </authorList>
    </citation>
    <scope>NUCLEOTIDE SEQUENCE [LARGE SCALE GENOMIC DNA]</scope>
    <source>
        <strain evidence="3 4">DSM 24802</strain>
    </source>
</reference>
<sequence>MRNHIVLTLGRSGSNTLCDMLNQSPEVLNYGEVLGHWTKMRKLKNRAPFLWRSDEAFVQWILTSRLLRNLANAERNLRKRREGKQDEIKRLAQVRTIGVKEFSLNFQRYGISERVLHRPGMKVIALVRRNVVDRMVSNARLGATGVVKVGGDDDDRGSGGLTIDPARIADLLRAIETENASLEQIIARLPEDAKYVIQYDDLYRDEDTRAAIMHDAFAFLGVAPIRPRTRMRKIITQPITEVIENFDACLDAVRGTHHEALLRAAAERATG</sequence>
<comment type="caution">
    <text evidence="2">The sequence shown here is derived from an EMBL/GenBank/DDBJ whole genome shotgun (WGS) entry which is preliminary data.</text>
</comment>
<evidence type="ECO:0000313" key="4">
    <source>
        <dbReference type="Proteomes" id="UP000199541"/>
    </source>
</evidence>
<evidence type="ECO:0000313" key="5">
    <source>
        <dbReference type="Proteomes" id="UP000634647"/>
    </source>
</evidence>
<keyword evidence="1" id="KW-0175">Coiled coil</keyword>
<evidence type="ECO:0000313" key="2">
    <source>
        <dbReference type="EMBL" id="GHD98583.1"/>
    </source>
</evidence>
<feature type="coiled-coil region" evidence="1">
    <location>
        <begin position="67"/>
        <end position="94"/>
    </location>
</feature>
<dbReference type="RefSeq" id="WP_035843248.1">
    <property type="nucleotide sequence ID" value="NZ_BNAB01000001.1"/>
</dbReference>
<dbReference type="AlphaFoldDB" id="A0AAN4ZXV5"/>
<dbReference type="Proteomes" id="UP000634647">
    <property type="component" value="Unassembled WGS sequence"/>
</dbReference>
<dbReference type="SUPFAM" id="SSF52540">
    <property type="entry name" value="P-loop containing nucleoside triphosphate hydrolases"/>
    <property type="match status" value="1"/>
</dbReference>
<accession>A0AAN4ZXV5</accession>
<keyword evidence="4" id="KW-1185">Reference proteome</keyword>
<dbReference type="EMBL" id="BNAB01000001">
    <property type="protein sequence ID" value="GHD98583.1"/>
    <property type="molecule type" value="Genomic_DNA"/>
</dbReference>
<evidence type="ECO:0000256" key="1">
    <source>
        <dbReference type="SAM" id="Coils"/>
    </source>
</evidence>
<name>A0AAN4ZXV5_9RHOB</name>
<gene>
    <name evidence="2" type="ORF">GCM10008024_02680</name>
    <name evidence="3" type="ORF">SAMN05444006_101279</name>
</gene>
<protein>
    <submittedName>
        <fullName evidence="3">LPS sulfotransferase NodH</fullName>
    </submittedName>
</protein>
<dbReference type="EMBL" id="FNOB01000001">
    <property type="protein sequence ID" value="SDW10430.1"/>
    <property type="molecule type" value="Genomic_DNA"/>
</dbReference>